<dbReference type="PANTHER" id="PTHR34590:SF12">
    <property type="entry name" value="CARBOHYDRATE-BINDING PROTEIN OF THE ER PROTEIN"/>
    <property type="match status" value="1"/>
</dbReference>
<keyword evidence="5" id="KW-0732">Signal</keyword>
<evidence type="ECO:0000313" key="14">
    <source>
        <dbReference type="EMBL" id="KAK7263205.1"/>
    </source>
</evidence>
<evidence type="ECO:0000256" key="2">
    <source>
        <dbReference type="ARBA" id="ARBA00022527"/>
    </source>
</evidence>
<evidence type="ECO:0008006" key="16">
    <source>
        <dbReference type="Google" id="ProtNLM"/>
    </source>
</evidence>
<dbReference type="GO" id="GO:0004674">
    <property type="term" value="F:protein serine/threonine kinase activity"/>
    <property type="evidence" value="ECO:0007669"/>
    <property type="project" value="UniProtKB-KW"/>
</dbReference>
<evidence type="ECO:0000256" key="5">
    <source>
        <dbReference type="ARBA" id="ARBA00022729"/>
    </source>
</evidence>
<evidence type="ECO:0000256" key="3">
    <source>
        <dbReference type="ARBA" id="ARBA00022679"/>
    </source>
</evidence>
<evidence type="ECO:0000259" key="12">
    <source>
        <dbReference type="Pfam" id="PF11721"/>
    </source>
</evidence>
<keyword evidence="8 11" id="KW-1133">Transmembrane helix</keyword>
<dbReference type="Pfam" id="PF11721">
    <property type="entry name" value="Malectin"/>
    <property type="match status" value="1"/>
</dbReference>
<evidence type="ECO:0000256" key="10">
    <source>
        <dbReference type="ARBA" id="ARBA00023180"/>
    </source>
</evidence>
<feature type="domain" description="Malectin-like" evidence="13">
    <location>
        <begin position="248"/>
        <end position="375"/>
    </location>
</feature>
<evidence type="ECO:0000256" key="6">
    <source>
        <dbReference type="ARBA" id="ARBA00022741"/>
    </source>
</evidence>
<keyword evidence="10" id="KW-0325">Glycoprotein</keyword>
<evidence type="ECO:0000313" key="15">
    <source>
        <dbReference type="Proteomes" id="UP001359559"/>
    </source>
</evidence>
<dbReference type="AlphaFoldDB" id="A0AAN9EXL8"/>
<proteinExistence type="predicted"/>
<dbReference type="Pfam" id="PF12819">
    <property type="entry name" value="Malectin_like"/>
    <property type="match status" value="1"/>
</dbReference>
<name>A0AAN9EXL8_CLITE</name>
<evidence type="ECO:0000259" key="13">
    <source>
        <dbReference type="Pfam" id="PF12819"/>
    </source>
</evidence>
<dbReference type="InterPro" id="IPR045272">
    <property type="entry name" value="ANXUR1/2-like"/>
</dbReference>
<dbReference type="InterPro" id="IPR021720">
    <property type="entry name" value="Malectin_dom"/>
</dbReference>
<reference evidence="14 15" key="1">
    <citation type="submission" date="2024-01" db="EMBL/GenBank/DDBJ databases">
        <title>The genomes of 5 underutilized Papilionoideae crops provide insights into root nodulation and disease resistance.</title>
        <authorList>
            <person name="Yuan L."/>
        </authorList>
    </citation>
    <scope>NUCLEOTIDE SEQUENCE [LARGE SCALE GENOMIC DNA]</scope>
    <source>
        <strain evidence="14">LY-2023</strain>
        <tissue evidence="14">Leaf</tissue>
    </source>
</reference>
<keyword evidence="6" id="KW-0547">Nucleotide-binding</keyword>
<evidence type="ECO:0000256" key="1">
    <source>
        <dbReference type="ARBA" id="ARBA00004479"/>
    </source>
</evidence>
<organism evidence="14 15">
    <name type="scientific">Clitoria ternatea</name>
    <name type="common">Butterfly pea</name>
    <dbReference type="NCBI Taxonomy" id="43366"/>
    <lineage>
        <taxon>Eukaryota</taxon>
        <taxon>Viridiplantae</taxon>
        <taxon>Streptophyta</taxon>
        <taxon>Embryophyta</taxon>
        <taxon>Tracheophyta</taxon>
        <taxon>Spermatophyta</taxon>
        <taxon>Magnoliopsida</taxon>
        <taxon>eudicotyledons</taxon>
        <taxon>Gunneridae</taxon>
        <taxon>Pentapetalae</taxon>
        <taxon>rosids</taxon>
        <taxon>fabids</taxon>
        <taxon>Fabales</taxon>
        <taxon>Fabaceae</taxon>
        <taxon>Papilionoideae</taxon>
        <taxon>50 kb inversion clade</taxon>
        <taxon>NPAAA clade</taxon>
        <taxon>indigoferoid/millettioid clade</taxon>
        <taxon>Phaseoleae</taxon>
        <taxon>Clitoria</taxon>
    </lineage>
</organism>
<dbReference type="Proteomes" id="UP001359559">
    <property type="component" value="Unassembled WGS sequence"/>
</dbReference>
<comment type="subcellular location">
    <subcellularLocation>
        <location evidence="1">Membrane</location>
        <topology evidence="1">Single-pass type I membrane protein</topology>
    </subcellularLocation>
</comment>
<protein>
    <recommendedName>
        <fullName evidence="16">Malectin-like domain-containing protein</fullName>
    </recommendedName>
</protein>
<evidence type="ECO:0000256" key="9">
    <source>
        <dbReference type="ARBA" id="ARBA00023136"/>
    </source>
</evidence>
<comment type="caution">
    <text evidence="14">The sequence shown here is derived from an EMBL/GenBank/DDBJ whole genome shotgun (WGS) entry which is preliminary data.</text>
</comment>
<keyword evidence="9 11" id="KW-0472">Membrane</keyword>
<dbReference type="GO" id="GO:0016020">
    <property type="term" value="C:membrane"/>
    <property type="evidence" value="ECO:0007669"/>
    <property type="project" value="UniProtKB-SubCell"/>
</dbReference>
<dbReference type="GO" id="GO:0004714">
    <property type="term" value="F:transmembrane receptor protein tyrosine kinase activity"/>
    <property type="evidence" value="ECO:0007669"/>
    <property type="project" value="InterPro"/>
</dbReference>
<evidence type="ECO:0000256" key="11">
    <source>
        <dbReference type="SAM" id="Phobius"/>
    </source>
</evidence>
<feature type="transmembrane region" description="Helical" evidence="11">
    <location>
        <begin position="20"/>
        <end position="40"/>
    </location>
</feature>
<sequence length="417" mass="47154">MEILKHTMATLQPQRIQLSLFLQLLVFLLHFSSLLFPLLAYNRPDKYFINCGSNSDVNENGQVYVGESNTDYPVTRFASSQTASSESSVTSSLYKTARIFRGESWYKFSIDKNGTYLVRLHFFASSSPARFNVSVPRFWLLRNFDAINEIESNSALVKEFFVHITQGSFKITKSLSRLCLRHLRLSMLLNFSYCPSISSAMISCVSLMEFIQEYLLTKAYDSFLINPVNAKNSFSYYGQIKFYVDDDSHGPNSNRYTAPSVVYGTAKVISNSSAINVLNITWSLPVDKNADHLLRLHFCDFLSRGPDLTFFNLLIYDSVAIQVNDDEKVIYQLSSSYYYDLVVHSDHSGLMNISVETIISVCVPNAFLNGLEIMKLIQSSDSVPANLEESNSKHLLRLSSWGFSIGFCCGACVFWAS</sequence>
<keyword evidence="4 11" id="KW-0812">Transmembrane</keyword>
<dbReference type="GO" id="GO:0005524">
    <property type="term" value="F:ATP binding"/>
    <property type="evidence" value="ECO:0007669"/>
    <property type="project" value="UniProtKB-KW"/>
</dbReference>
<keyword evidence="7" id="KW-0067">ATP-binding</keyword>
<gene>
    <name evidence="14" type="ORF">RJT34_30792</name>
</gene>
<evidence type="ECO:0000256" key="4">
    <source>
        <dbReference type="ARBA" id="ARBA00022692"/>
    </source>
</evidence>
<keyword evidence="2" id="KW-0418">Kinase</keyword>
<dbReference type="Gene3D" id="2.60.120.430">
    <property type="entry name" value="Galactose-binding lectin"/>
    <property type="match status" value="2"/>
</dbReference>
<feature type="domain" description="Malectin" evidence="12">
    <location>
        <begin position="47"/>
        <end position="173"/>
    </location>
</feature>
<accession>A0AAN9EXL8</accession>
<dbReference type="EMBL" id="JAYKXN010000008">
    <property type="protein sequence ID" value="KAK7263205.1"/>
    <property type="molecule type" value="Genomic_DNA"/>
</dbReference>
<dbReference type="InterPro" id="IPR024788">
    <property type="entry name" value="Malectin-like_Carb-bd_dom"/>
</dbReference>
<keyword evidence="15" id="KW-1185">Reference proteome</keyword>
<evidence type="ECO:0000256" key="8">
    <source>
        <dbReference type="ARBA" id="ARBA00022989"/>
    </source>
</evidence>
<keyword evidence="2" id="KW-0723">Serine/threonine-protein kinase</keyword>
<keyword evidence="3" id="KW-0808">Transferase</keyword>
<dbReference type="PANTHER" id="PTHR34590">
    <property type="entry name" value="OS03G0124300 PROTEIN-RELATED"/>
    <property type="match status" value="1"/>
</dbReference>
<evidence type="ECO:0000256" key="7">
    <source>
        <dbReference type="ARBA" id="ARBA00022840"/>
    </source>
</evidence>